<keyword evidence="8" id="KW-0969">Cilium</keyword>
<dbReference type="PANTHER" id="PTHR42792:SF1">
    <property type="entry name" value="FLAGELLAR HOOK-ASSOCIATED PROTEIN 3"/>
    <property type="match status" value="1"/>
</dbReference>
<proteinExistence type="inferred from homology"/>
<dbReference type="Gene3D" id="1.20.1330.10">
    <property type="entry name" value="f41 fragment of flagellin, N-terminal domain"/>
    <property type="match status" value="1"/>
</dbReference>
<evidence type="ECO:0000256" key="4">
    <source>
        <dbReference type="ARBA" id="ARBA00022525"/>
    </source>
</evidence>
<evidence type="ECO:0000256" key="3">
    <source>
        <dbReference type="ARBA" id="ARBA00005709"/>
    </source>
</evidence>
<dbReference type="PANTHER" id="PTHR42792">
    <property type="entry name" value="FLAGELLIN"/>
    <property type="match status" value="1"/>
</dbReference>
<feature type="domain" description="Flagellin N-terminal" evidence="6">
    <location>
        <begin position="3"/>
        <end position="140"/>
    </location>
</feature>
<dbReference type="InterPro" id="IPR046358">
    <property type="entry name" value="Flagellin_C"/>
</dbReference>
<reference evidence="8 9" key="1">
    <citation type="submission" date="2019-07" db="EMBL/GenBank/DDBJ databases">
        <title>Whole genome shotgun sequence of Halomonas halophila NBRC 102604.</title>
        <authorList>
            <person name="Hosoyama A."/>
            <person name="Uohara A."/>
            <person name="Ohji S."/>
            <person name="Ichikawa N."/>
        </authorList>
    </citation>
    <scope>NUCLEOTIDE SEQUENCE [LARGE SCALE GENOMIC DNA]</scope>
    <source>
        <strain evidence="8 9">NBRC 102604</strain>
    </source>
</reference>
<name>A0ABQ0U890_9GAMM</name>
<evidence type="ECO:0000256" key="5">
    <source>
        <dbReference type="ARBA" id="ARBA00023143"/>
    </source>
</evidence>
<protein>
    <submittedName>
        <fullName evidence="8">Flagellar hook-filament junction protein FlgL</fullName>
    </submittedName>
</protein>
<dbReference type="RefSeq" id="WP_146910078.1">
    <property type="nucleotide sequence ID" value="NZ_BJUS01000044.1"/>
</dbReference>
<keyword evidence="8" id="KW-0966">Cell projection</keyword>
<dbReference type="InterPro" id="IPR001029">
    <property type="entry name" value="Flagellin_N"/>
</dbReference>
<dbReference type="Proteomes" id="UP000321121">
    <property type="component" value="Unassembled WGS sequence"/>
</dbReference>
<organism evidence="8 9">
    <name type="scientific">Halomonas halophila</name>
    <dbReference type="NCBI Taxonomy" id="29573"/>
    <lineage>
        <taxon>Bacteria</taxon>
        <taxon>Pseudomonadati</taxon>
        <taxon>Pseudomonadota</taxon>
        <taxon>Gammaproteobacteria</taxon>
        <taxon>Oceanospirillales</taxon>
        <taxon>Halomonadaceae</taxon>
        <taxon>Halomonas</taxon>
    </lineage>
</organism>
<keyword evidence="8" id="KW-0282">Flagellum</keyword>
<accession>A0ABQ0U890</accession>
<feature type="domain" description="Flagellin C-terminal" evidence="7">
    <location>
        <begin position="214"/>
        <end position="296"/>
    </location>
</feature>
<comment type="similarity">
    <text evidence="3">Belongs to the bacterial flagellin family.</text>
</comment>
<dbReference type="EMBL" id="BJUS01000044">
    <property type="protein sequence ID" value="GEK74406.1"/>
    <property type="molecule type" value="Genomic_DNA"/>
</dbReference>
<evidence type="ECO:0000259" key="7">
    <source>
        <dbReference type="Pfam" id="PF00700"/>
    </source>
</evidence>
<keyword evidence="9" id="KW-1185">Reference proteome</keyword>
<evidence type="ECO:0000313" key="9">
    <source>
        <dbReference type="Proteomes" id="UP000321121"/>
    </source>
</evidence>
<sequence>MRISTLTIFNQSVGSLNQQQAKFNDVSQQIASGRRVTSPSDDPQAAARAVGVSQSLAITEQYTDSRVSARTALEQSESVLNSVSDSITSAKTLLIQGANDTLSEADRQSVAYELRGVYNTLLGQANAADGNGNYLFGGYKDDEAPFVQGGGTVTYEGDDKVREQRIDASRLMPVGASGGDIFGADGDDAALFTTLESAIGKLESGSGDLGVEMDSLDDHLDTVLTERASMGARLNELDVVDGVSSNRTLNYEQTRSDLVDLDYVEAISEYSLRQVGLQASQQTFANMKGMSLFQYL</sequence>
<dbReference type="Pfam" id="PF00669">
    <property type="entry name" value="Flagellin_N"/>
    <property type="match status" value="1"/>
</dbReference>
<gene>
    <name evidence="8" type="primary">flgL</name>
    <name evidence="8" type="ORF">HHA04nite_29500</name>
</gene>
<dbReference type="InterPro" id="IPR001492">
    <property type="entry name" value="Flagellin"/>
</dbReference>
<comment type="subcellular location">
    <subcellularLocation>
        <location evidence="1">Bacterial flagellum</location>
    </subcellularLocation>
    <subcellularLocation>
        <location evidence="2">Secreted</location>
    </subcellularLocation>
</comment>
<evidence type="ECO:0000256" key="1">
    <source>
        <dbReference type="ARBA" id="ARBA00004365"/>
    </source>
</evidence>
<keyword evidence="5" id="KW-0975">Bacterial flagellum</keyword>
<dbReference type="NCBIfam" id="TIGR02550">
    <property type="entry name" value="flagell_flgL"/>
    <property type="match status" value="1"/>
</dbReference>
<keyword evidence="4" id="KW-0964">Secreted</keyword>
<dbReference type="Pfam" id="PF00700">
    <property type="entry name" value="Flagellin_C"/>
    <property type="match status" value="1"/>
</dbReference>
<evidence type="ECO:0000256" key="2">
    <source>
        <dbReference type="ARBA" id="ARBA00004613"/>
    </source>
</evidence>
<evidence type="ECO:0000259" key="6">
    <source>
        <dbReference type="Pfam" id="PF00669"/>
    </source>
</evidence>
<evidence type="ECO:0000313" key="8">
    <source>
        <dbReference type="EMBL" id="GEK74406.1"/>
    </source>
</evidence>
<comment type="caution">
    <text evidence="8">The sequence shown here is derived from an EMBL/GenBank/DDBJ whole genome shotgun (WGS) entry which is preliminary data.</text>
</comment>
<dbReference type="InterPro" id="IPR013384">
    <property type="entry name" value="Flagell_FlgL"/>
</dbReference>
<dbReference type="SUPFAM" id="SSF64518">
    <property type="entry name" value="Phase 1 flagellin"/>
    <property type="match status" value="1"/>
</dbReference>